<proteinExistence type="predicted"/>
<keyword evidence="2" id="KW-1185">Reference proteome</keyword>
<protein>
    <submittedName>
        <fullName evidence="1">Amidophosphoribosyltransferase</fullName>
    </submittedName>
</protein>
<dbReference type="Proteomes" id="UP001549076">
    <property type="component" value="Unassembled WGS sequence"/>
</dbReference>
<comment type="caution">
    <text evidence="1">The sequence shown here is derived from an EMBL/GenBank/DDBJ whole genome shotgun (WGS) entry which is preliminary data.</text>
</comment>
<name>A0ABV2MYM8_9HYPH</name>
<evidence type="ECO:0000313" key="2">
    <source>
        <dbReference type="Proteomes" id="UP001549076"/>
    </source>
</evidence>
<organism evidence="1 2">
    <name type="scientific">Aquamicrobium terrae</name>
    <dbReference type="NCBI Taxonomy" id="1324945"/>
    <lineage>
        <taxon>Bacteria</taxon>
        <taxon>Pseudomonadati</taxon>
        <taxon>Pseudomonadota</taxon>
        <taxon>Alphaproteobacteria</taxon>
        <taxon>Hyphomicrobiales</taxon>
        <taxon>Phyllobacteriaceae</taxon>
        <taxon>Aquamicrobium</taxon>
    </lineage>
</organism>
<evidence type="ECO:0000313" key="1">
    <source>
        <dbReference type="EMBL" id="MET3791908.1"/>
    </source>
</evidence>
<dbReference type="EMBL" id="JBEPML010000006">
    <property type="protein sequence ID" value="MET3791908.1"/>
    <property type="molecule type" value="Genomic_DNA"/>
</dbReference>
<accession>A0ABV2MYM8</accession>
<reference evidence="1 2" key="1">
    <citation type="submission" date="2024-06" db="EMBL/GenBank/DDBJ databases">
        <title>Genomic Encyclopedia of Type Strains, Phase IV (KMG-IV): sequencing the most valuable type-strain genomes for metagenomic binning, comparative biology and taxonomic classification.</title>
        <authorList>
            <person name="Goeker M."/>
        </authorList>
    </citation>
    <scope>NUCLEOTIDE SEQUENCE [LARGE SCALE GENOMIC DNA]</scope>
    <source>
        <strain evidence="1 2">DSM 27865</strain>
    </source>
</reference>
<sequence>MISDPSRHVCRGCKRELPRAASRCPWCQVPVPPFAGGPRRPARVPARV</sequence>
<gene>
    <name evidence="1" type="ORF">ABID37_002118</name>
</gene>